<dbReference type="Proteomes" id="UP000325440">
    <property type="component" value="Unassembled WGS sequence"/>
</dbReference>
<evidence type="ECO:0008006" key="3">
    <source>
        <dbReference type="Google" id="ProtNLM"/>
    </source>
</evidence>
<keyword evidence="2" id="KW-1185">Reference proteome</keyword>
<evidence type="ECO:0000313" key="1">
    <source>
        <dbReference type="EMBL" id="VVC44843.1"/>
    </source>
</evidence>
<name>A0A5E4NM78_9HEMI</name>
<protein>
    <recommendedName>
        <fullName evidence="3">DUF659 domain-containing protein</fullName>
    </recommendedName>
</protein>
<dbReference type="AlphaFoldDB" id="A0A5E4NM78"/>
<proteinExistence type="predicted"/>
<organism evidence="1 2">
    <name type="scientific">Cinara cedri</name>
    <dbReference type="NCBI Taxonomy" id="506608"/>
    <lineage>
        <taxon>Eukaryota</taxon>
        <taxon>Metazoa</taxon>
        <taxon>Ecdysozoa</taxon>
        <taxon>Arthropoda</taxon>
        <taxon>Hexapoda</taxon>
        <taxon>Insecta</taxon>
        <taxon>Pterygota</taxon>
        <taxon>Neoptera</taxon>
        <taxon>Paraneoptera</taxon>
        <taxon>Hemiptera</taxon>
        <taxon>Sternorrhyncha</taxon>
        <taxon>Aphidomorpha</taxon>
        <taxon>Aphidoidea</taxon>
        <taxon>Aphididae</taxon>
        <taxon>Lachninae</taxon>
        <taxon>Cinara</taxon>
    </lineage>
</organism>
<dbReference type="OrthoDB" id="6625366at2759"/>
<dbReference type="EMBL" id="CABPRJ010002388">
    <property type="protein sequence ID" value="VVC44843.1"/>
    <property type="molecule type" value="Genomic_DNA"/>
</dbReference>
<reference evidence="1 2" key="1">
    <citation type="submission" date="2019-08" db="EMBL/GenBank/DDBJ databases">
        <authorList>
            <person name="Alioto T."/>
            <person name="Alioto T."/>
            <person name="Gomez Garrido J."/>
        </authorList>
    </citation>
    <scope>NUCLEOTIDE SEQUENCE [LARGE SCALE GENOMIC DNA]</scope>
</reference>
<evidence type="ECO:0000313" key="2">
    <source>
        <dbReference type="Proteomes" id="UP000325440"/>
    </source>
</evidence>
<gene>
    <name evidence="1" type="ORF">CINCED_3A019316</name>
</gene>
<sequence length="111" mass="12774">MFKATKTLKIFFPKLIHITCMAHAVNRVLEKIRQLYSDINKLIDNRKKALLKAPSRMNKYRKEMPGTPLSSEPIITRWGTWLNAALFYTNNFGKFKNAIGSLTDDARVSKS</sequence>
<accession>A0A5E4NM78</accession>